<dbReference type="EMBL" id="JBHULN010000002">
    <property type="protein sequence ID" value="MFD2569697.1"/>
    <property type="molecule type" value="Genomic_DNA"/>
</dbReference>
<keyword evidence="3" id="KW-1185">Reference proteome</keyword>
<organism evidence="2 3">
    <name type="scientific">Spirosoma soli</name>
    <dbReference type="NCBI Taxonomy" id="1770529"/>
    <lineage>
        <taxon>Bacteria</taxon>
        <taxon>Pseudomonadati</taxon>
        <taxon>Bacteroidota</taxon>
        <taxon>Cytophagia</taxon>
        <taxon>Cytophagales</taxon>
        <taxon>Cytophagaceae</taxon>
        <taxon>Spirosoma</taxon>
    </lineage>
</organism>
<dbReference type="Proteomes" id="UP001597469">
    <property type="component" value="Unassembled WGS sequence"/>
</dbReference>
<evidence type="ECO:0000313" key="2">
    <source>
        <dbReference type="EMBL" id="MFD2569697.1"/>
    </source>
</evidence>
<protein>
    <submittedName>
        <fullName evidence="2">Uncharacterized protein</fullName>
    </submittedName>
</protein>
<proteinExistence type="predicted"/>
<dbReference type="PROSITE" id="PS51257">
    <property type="entry name" value="PROKAR_LIPOPROTEIN"/>
    <property type="match status" value="1"/>
</dbReference>
<feature type="signal peptide" evidence="1">
    <location>
        <begin position="1"/>
        <end position="22"/>
    </location>
</feature>
<comment type="caution">
    <text evidence="2">The sequence shown here is derived from an EMBL/GenBank/DDBJ whole genome shotgun (WGS) entry which is preliminary data.</text>
</comment>
<dbReference type="Gene3D" id="3.10.450.360">
    <property type="match status" value="1"/>
</dbReference>
<accession>A0ABW5LY61</accession>
<dbReference type="RefSeq" id="WP_381519206.1">
    <property type="nucleotide sequence ID" value="NZ_JBHULN010000002.1"/>
</dbReference>
<sequence length="84" mass="9230">MKSITKGVASLLVSCWFVSCMSSGLPNETVQKAFNHRFGKVESVSWTHNNDYSFAHFKQHGKPVVAVFGNDGQIIDTESATPIN</sequence>
<evidence type="ECO:0000313" key="3">
    <source>
        <dbReference type="Proteomes" id="UP001597469"/>
    </source>
</evidence>
<evidence type="ECO:0000256" key="1">
    <source>
        <dbReference type="SAM" id="SignalP"/>
    </source>
</evidence>
<name>A0ABW5LY61_9BACT</name>
<reference evidence="3" key="1">
    <citation type="journal article" date="2019" name="Int. J. Syst. Evol. Microbiol.">
        <title>The Global Catalogue of Microorganisms (GCM) 10K type strain sequencing project: providing services to taxonomists for standard genome sequencing and annotation.</title>
        <authorList>
            <consortium name="The Broad Institute Genomics Platform"/>
            <consortium name="The Broad Institute Genome Sequencing Center for Infectious Disease"/>
            <person name="Wu L."/>
            <person name="Ma J."/>
        </authorList>
    </citation>
    <scope>NUCLEOTIDE SEQUENCE [LARGE SCALE GENOMIC DNA]</scope>
    <source>
        <strain evidence="3">KCTC 42805</strain>
    </source>
</reference>
<keyword evidence="1" id="KW-0732">Signal</keyword>
<gene>
    <name evidence="2" type="ORF">ACFSUS_03575</name>
</gene>
<feature type="chain" id="PRO_5046558895" evidence="1">
    <location>
        <begin position="23"/>
        <end position="84"/>
    </location>
</feature>